<dbReference type="RefSeq" id="XP_024673829.1">
    <property type="nucleotide sequence ID" value="XM_024816198.1"/>
</dbReference>
<feature type="region of interest" description="Disordered" evidence="7">
    <location>
        <begin position="1"/>
        <end position="26"/>
    </location>
</feature>
<proteinExistence type="inferred from homology"/>
<dbReference type="GO" id="GO:0016706">
    <property type="term" value="F:2-oxoglutarate-dependent dioxygenase activity"/>
    <property type="evidence" value="ECO:0007669"/>
    <property type="project" value="TreeGrafter"/>
</dbReference>
<dbReference type="EMBL" id="KZ559127">
    <property type="protein sequence ID" value="PLB39817.1"/>
    <property type="molecule type" value="Genomic_DNA"/>
</dbReference>
<comment type="similarity">
    <text evidence="2">Belongs to the TfdA dioxygenase family.</text>
</comment>
<name>A0A2I2FGP9_ASPCN</name>
<dbReference type="Proteomes" id="UP000234585">
    <property type="component" value="Unassembled WGS sequence"/>
</dbReference>
<evidence type="ECO:0000313" key="10">
    <source>
        <dbReference type="Proteomes" id="UP000234585"/>
    </source>
</evidence>
<evidence type="ECO:0000256" key="5">
    <source>
        <dbReference type="ARBA" id="ARBA00023002"/>
    </source>
</evidence>
<evidence type="ECO:0000256" key="3">
    <source>
        <dbReference type="ARBA" id="ARBA00022723"/>
    </source>
</evidence>
<keyword evidence="4 9" id="KW-0223">Dioxygenase</keyword>
<dbReference type="Pfam" id="PF02668">
    <property type="entry name" value="TauD"/>
    <property type="match status" value="1"/>
</dbReference>
<dbReference type="InterPro" id="IPR003819">
    <property type="entry name" value="TauD/TfdA-like"/>
</dbReference>
<sequence length="373" mass="41401">MAPLLNPALPVRSVSKGPDAHTDTEHVQYPTPLQSSGALDNFAFEETTPAIGREYADVNIVDDLLHAPNSDELVRDLAIAISQRGVVFFRAQDNLTDDLQKDLVQRLGQAAGKPADSTLHIHPVLNNTNEFGVPDAQVSTISSLARKKMFRHGAQSNKRHYDSAQWHSDIQFEAAPADYTSLRLTQLPSSGGDTLWASGYELLDRFSPPYRRFFESLTATFIGEGFLRAAADDPENVKVYTEPRGNPLNIGPDLAAVHPIVRTNPVTGWKTLFALGPFPRRINELSAEESDELLGKIYRTVRENHDLQVRFKWRNPNDIAIWDNRCAFHTATFDYEGLGERFGHRAVGIGERPYLDPNSLTKEEALAAASGSE</sequence>
<evidence type="ECO:0000256" key="1">
    <source>
        <dbReference type="ARBA" id="ARBA00001954"/>
    </source>
</evidence>
<keyword evidence="5" id="KW-0560">Oxidoreductase</keyword>
<accession>A0A2I2FGP9</accession>
<dbReference type="PANTHER" id="PTHR30468">
    <property type="entry name" value="ALPHA-KETOGLUTARATE-DEPENDENT SULFONATE DIOXYGENASE"/>
    <property type="match status" value="1"/>
</dbReference>
<dbReference type="InterPro" id="IPR042098">
    <property type="entry name" value="TauD-like_sf"/>
</dbReference>
<evidence type="ECO:0000256" key="2">
    <source>
        <dbReference type="ARBA" id="ARBA00005896"/>
    </source>
</evidence>
<dbReference type="InterPro" id="IPR051323">
    <property type="entry name" value="AtsK-like"/>
</dbReference>
<evidence type="ECO:0000256" key="4">
    <source>
        <dbReference type="ARBA" id="ARBA00022964"/>
    </source>
</evidence>
<organism evidence="9 10">
    <name type="scientific">Aspergillus candidus</name>
    <dbReference type="NCBI Taxonomy" id="41067"/>
    <lineage>
        <taxon>Eukaryota</taxon>
        <taxon>Fungi</taxon>
        <taxon>Dikarya</taxon>
        <taxon>Ascomycota</taxon>
        <taxon>Pezizomycotina</taxon>
        <taxon>Eurotiomycetes</taxon>
        <taxon>Eurotiomycetidae</taxon>
        <taxon>Eurotiales</taxon>
        <taxon>Aspergillaceae</taxon>
        <taxon>Aspergillus</taxon>
        <taxon>Aspergillus subgen. Circumdati</taxon>
    </lineage>
</organism>
<evidence type="ECO:0000313" key="9">
    <source>
        <dbReference type="EMBL" id="PLB39817.1"/>
    </source>
</evidence>
<dbReference type="STRING" id="41067.A0A2I2FGP9"/>
<dbReference type="PANTHER" id="PTHR30468:SF10">
    <property type="entry name" value="TAUD_TFDA-LIKE DOMAIN-CONTAINING PROTEIN"/>
    <property type="match status" value="1"/>
</dbReference>
<dbReference type="GO" id="GO:0005737">
    <property type="term" value="C:cytoplasm"/>
    <property type="evidence" value="ECO:0007669"/>
    <property type="project" value="TreeGrafter"/>
</dbReference>
<dbReference type="OrthoDB" id="10257314at2759"/>
<dbReference type="SUPFAM" id="SSF51197">
    <property type="entry name" value="Clavaminate synthase-like"/>
    <property type="match status" value="1"/>
</dbReference>
<keyword evidence="3" id="KW-0479">Metal-binding</keyword>
<dbReference type="Gene3D" id="3.60.130.10">
    <property type="entry name" value="Clavaminate synthase-like"/>
    <property type="match status" value="1"/>
</dbReference>
<evidence type="ECO:0000256" key="7">
    <source>
        <dbReference type="SAM" id="MobiDB-lite"/>
    </source>
</evidence>
<dbReference type="GO" id="GO:0046872">
    <property type="term" value="F:metal ion binding"/>
    <property type="evidence" value="ECO:0007669"/>
    <property type="project" value="UniProtKB-KW"/>
</dbReference>
<evidence type="ECO:0000259" key="8">
    <source>
        <dbReference type="Pfam" id="PF02668"/>
    </source>
</evidence>
<protein>
    <submittedName>
        <fullName evidence="9">Alpha-ketoglutarate-dependent sulfonate dioxygenase</fullName>
    </submittedName>
</protein>
<keyword evidence="6" id="KW-0408">Iron</keyword>
<evidence type="ECO:0000256" key="6">
    <source>
        <dbReference type="ARBA" id="ARBA00023004"/>
    </source>
</evidence>
<keyword evidence="10" id="KW-1185">Reference proteome</keyword>
<dbReference type="GeneID" id="36523358"/>
<comment type="cofactor">
    <cofactor evidence="1">
        <name>Fe(2+)</name>
        <dbReference type="ChEBI" id="CHEBI:29033"/>
    </cofactor>
</comment>
<reference evidence="9 10" key="1">
    <citation type="submission" date="2017-12" db="EMBL/GenBank/DDBJ databases">
        <authorList>
            <consortium name="DOE Joint Genome Institute"/>
            <person name="Haridas S."/>
            <person name="Kjaerbolling I."/>
            <person name="Vesth T.C."/>
            <person name="Frisvad J.C."/>
            <person name="Nybo J.L."/>
            <person name="Theobald S."/>
            <person name="Kuo A."/>
            <person name="Bowyer P."/>
            <person name="Matsuda Y."/>
            <person name="Mondo S."/>
            <person name="Lyhne E.K."/>
            <person name="Kogle M.E."/>
            <person name="Clum A."/>
            <person name="Lipzen A."/>
            <person name="Salamov A."/>
            <person name="Ngan C.Y."/>
            <person name="Daum C."/>
            <person name="Chiniquy J."/>
            <person name="Barry K."/>
            <person name="LaButti K."/>
            <person name="Simmons B.A."/>
            <person name="Magnuson J.K."/>
            <person name="Mortensen U.H."/>
            <person name="Larsen T.O."/>
            <person name="Grigoriev I.V."/>
            <person name="Baker S.E."/>
            <person name="Andersen M.R."/>
            <person name="Nordberg H.P."/>
            <person name="Cantor M.N."/>
            <person name="Hua S.X."/>
        </authorList>
    </citation>
    <scope>NUCLEOTIDE SEQUENCE [LARGE SCALE GENOMIC DNA]</scope>
    <source>
        <strain evidence="9 10">CBS 102.13</strain>
    </source>
</reference>
<feature type="domain" description="TauD/TfdA-like" evidence="8">
    <location>
        <begin position="45"/>
        <end position="345"/>
    </location>
</feature>
<gene>
    <name evidence="9" type="ORF">BDW47DRAFT_124145</name>
</gene>
<dbReference type="AlphaFoldDB" id="A0A2I2FGP9"/>